<keyword evidence="4" id="KW-0804">Transcription</keyword>
<dbReference type="PANTHER" id="PTHR30146">
    <property type="entry name" value="LACI-RELATED TRANSCRIPTIONAL REPRESSOR"/>
    <property type="match status" value="1"/>
</dbReference>
<dbReference type="PROSITE" id="PS00356">
    <property type="entry name" value="HTH_LACI_1"/>
    <property type="match status" value="1"/>
</dbReference>
<dbReference type="OrthoDB" id="9796186at2"/>
<evidence type="ECO:0000256" key="4">
    <source>
        <dbReference type="ARBA" id="ARBA00023163"/>
    </source>
</evidence>
<dbReference type="Gene3D" id="1.10.260.40">
    <property type="entry name" value="lambda repressor-like DNA-binding domains"/>
    <property type="match status" value="1"/>
</dbReference>
<dbReference type="PANTHER" id="PTHR30146:SF148">
    <property type="entry name" value="HTH-TYPE TRANSCRIPTIONAL REPRESSOR PURR-RELATED"/>
    <property type="match status" value="1"/>
</dbReference>
<dbReference type="SMART" id="SM00354">
    <property type="entry name" value="HTH_LACI"/>
    <property type="match status" value="1"/>
</dbReference>
<dbReference type="RefSeq" id="WP_074952407.1">
    <property type="nucleotide sequence ID" value="NZ_FPBV01000010.1"/>
</dbReference>
<dbReference type="InterPro" id="IPR010982">
    <property type="entry name" value="Lambda_DNA-bd_dom_sf"/>
</dbReference>
<dbReference type="CDD" id="cd06280">
    <property type="entry name" value="PBP1_LacI-like"/>
    <property type="match status" value="1"/>
</dbReference>
<keyword evidence="7" id="KW-1185">Reference proteome</keyword>
<keyword evidence="3" id="KW-0238">DNA-binding</keyword>
<dbReference type="GO" id="GO:0000976">
    <property type="term" value="F:transcription cis-regulatory region binding"/>
    <property type="evidence" value="ECO:0007669"/>
    <property type="project" value="TreeGrafter"/>
</dbReference>
<evidence type="ECO:0000256" key="2">
    <source>
        <dbReference type="ARBA" id="ARBA00023015"/>
    </source>
</evidence>
<sequence>MANISDVARLAGVSPMTVSRVINHSGHVKEETRLRVLRAMKELNYVPNDLARSLVRRRTDTLALIVPDITNPFFTTVARGTEDTARKNDFRVVLCNSDEDPAKELEYIRMCVSIRVDGVIIAAAGDGSRKNLELLDSFEIPYVLVDRKVDGVQADVVTGDSRMGAFQLVKHLIDLGHRDIAMITGFLTTSTARERRDGYRRALEEHGIPFREAWVKETSYMRNMDFTLVEQLLDCTPRPTAIFAANNFLAVQVIRGLRHRGLRVPEDMAVVCFDDVDPYSLVEPFLTVASQPAYNFGTIATQLLIERIEHGEGPAPSPRSIVLQPEVIIRKSSGH</sequence>
<organism evidence="6 7">
    <name type="scientific">Alicyclobacillus macrosporangiidus</name>
    <dbReference type="NCBI Taxonomy" id="392015"/>
    <lineage>
        <taxon>Bacteria</taxon>
        <taxon>Bacillati</taxon>
        <taxon>Bacillota</taxon>
        <taxon>Bacilli</taxon>
        <taxon>Bacillales</taxon>
        <taxon>Alicyclobacillaceae</taxon>
        <taxon>Alicyclobacillus</taxon>
    </lineage>
</organism>
<dbReference type="Pfam" id="PF00356">
    <property type="entry name" value="LacI"/>
    <property type="match status" value="1"/>
</dbReference>
<dbReference type="STRING" id="392015.SAMN05421543_11034"/>
<dbReference type="Gene3D" id="3.40.50.2300">
    <property type="match status" value="2"/>
</dbReference>
<dbReference type="CDD" id="cd01392">
    <property type="entry name" value="HTH_LacI"/>
    <property type="match status" value="1"/>
</dbReference>
<dbReference type="Proteomes" id="UP000183508">
    <property type="component" value="Unassembled WGS sequence"/>
</dbReference>
<evidence type="ECO:0000256" key="1">
    <source>
        <dbReference type="ARBA" id="ARBA00022491"/>
    </source>
</evidence>
<evidence type="ECO:0000259" key="5">
    <source>
        <dbReference type="PROSITE" id="PS50932"/>
    </source>
</evidence>
<evidence type="ECO:0000313" key="7">
    <source>
        <dbReference type="Proteomes" id="UP000183508"/>
    </source>
</evidence>
<dbReference type="InterPro" id="IPR046335">
    <property type="entry name" value="LacI/GalR-like_sensor"/>
</dbReference>
<proteinExistence type="predicted"/>
<dbReference type="PROSITE" id="PS50932">
    <property type="entry name" value="HTH_LACI_2"/>
    <property type="match status" value="1"/>
</dbReference>
<dbReference type="PRINTS" id="PR00036">
    <property type="entry name" value="HTHLACI"/>
</dbReference>
<evidence type="ECO:0000256" key="3">
    <source>
        <dbReference type="ARBA" id="ARBA00023125"/>
    </source>
</evidence>
<dbReference type="eggNOG" id="COG1609">
    <property type="taxonomic scope" value="Bacteria"/>
</dbReference>
<evidence type="ECO:0000313" key="6">
    <source>
        <dbReference type="EMBL" id="SFU84704.1"/>
    </source>
</evidence>
<dbReference type="Pfam" id="PF13377">
    <property type="entry name" value="Peripla_BP_3"/>
    <property type="match status" value="1"/>
</dbReference>
<feature type="domain" description="HTH lacI-type" evidence="5">
    <location>
        <begin position="2"/>
        <end position="56"/>
    </location>
</feature>
<gene>
    <name evidence="6" type="ORF">SAMN05421543_11034</name>
</gene>
<dbReference type="GO" id="GO:0003700">
    <property type="term" value="F:DNA-binding transcription factor activity"/>
    <property type="evidence" value="ECO:0007669"/>
    <property type="project" value="TreeGrafter"/>
</dbReference>
<keyword evidence="1" id="KW-0678">Repressor</keyword>
<protein>
    <submittedName>
        <fullName evidence="6">LacI family transcriptional regulator</fullName>
    </submittedName>
</protein>
<keyword evidence="2" id="KW-0805">Transcription regulation</keyword>
<dbReference type="InterPro" id="IPR000843">
    <property type="entry name" value="HTH_LacI"/>
</dbReference>
<dbReference type="AlphaFoldDB" id="A0A1I7JHN6"/>
<dbReference type="SUPFAM" id="SSF53822">
    <property type="entry name" value="Periplasmic binding protein-like I"/>
    <property type="match status" value="1"/>
</dbReference>
<dbReference type="EMBL" id="FPBV01000010">
    <property type="protein sequence ID" value="SFU84704.1"/>
    <property type="molecule type" value="Genomic_DNA"/>
</dbReference>
<dbReference type="InterPro" id="IPR028082">
    <property type="entry name" value="Peripla_BP_I"/>
</dbReference>
<reference evidence="7" key="1">
    <citation type="submission" date="2016-10" db="EMBL/GenBank/DDBJ databases">
        <authorList>
            <person name="Varghese N."/>
        </authorList>
    </citation>
    <scope>NUCLEOTIDE SEQUENCE [LARGE SCALE GENOMIC DNA]</scope>
    <source>
        <strain evidence="7">DSM 17980</strain>
    </source>
</reference>
<name>A0A1I7JHN6_9BACL</name>
<dbReference type="SUPFAM" id="SSF47413">
    <property type="entry name" value="lambda repressor-like DNA-binding domains"/>
    <property type="match status" value="1"/>
</dbReference>
<accession>A0A1I7JHN6</accession>